<feature type="binding site" evidence="10">
    <location>
        <position position="194"/>
    </location>
    <ligand>
        <name>substrate</name>
    </ligand>
</feature>
<keyword evidence="5 10" id="KW-0055">Arginine biosynthesis</keyword>
<keyword evidence="10" id="KW-0511">Multifunctional enzyme</keyword>
<comment type="caution">
    <text evidence="11">The sequence shown here is derived from an EMBL/GenBank/DDBJ whole genome shotgun (WGS) entry which is preliminary data.</text>
</comment>
<comment type="pathway">
    <text evidence="10">Amino-acid biosynthesis; L-arginine biosynthesis; L-ornithine and N-acetyl-L-glutamate from L-glutamate and N(2)-acetyl-L-ornithine (cyclic): step 1/1.</text>
</comment>
<dbReference type="UniPathway" id="UPA00068">
    <property type="reaction ID" value="UER00106"/>
</dbReference>
<keyword evidence="7 10" id="KW-0808">Transferase</keyword>
<evidence type="ECO:0000256" key="3">
    <source>
        <dbReference type="ARBA" id="ARBA00011475"/>
    </source>
</evidence>
<comment type="subcellular location">
    <subcellularLocation>
        <location evidence="1 10">Cytoplasm</location>
    </subcellularLocation>
</comment>
<evidence type="ECO:0000256" key="4">
    <source>
        <dbReference type="ARBA" id="ARBA00022490"/>
    </source>
</evidence>
<keyword evidence="8 10" id="KW-0068">Autocatalytic cleavage</keyword>
<evidence type="ECO:0000256" key="5">
    <source>
        <dbReference type="ARBA" id="ARBA00022571"/>
    </source>
</evidence>
<feature type="chain" id="PRO_5031636946" description="Arginine biosynthesis bifunctional protein ArgJ beta chain" evidence="10">
    <location>
        <begin position="194"/>
        <end position="405"/>
    </location>
</feature>
<evidence type="ECO:0000256" key="8">
    <source>
        <dbReference type="ARBA" id="ARBA00022813"/>
    </source>
</evidence>
<dbReference type="Pfam" id="PF01960">
    <property type="entry name" value="ArgJ"/>
    <property type="match status" value="1"/>
</dbReference>
<evidence type="ECO:0000256" key="1">
    <source>
        <dbReference type="ARBA" id="ARBA00004496"/>
    </source>
</evidence>
<dbReference type="RefSeq" id="WP_184307219.1">
    <property type="nucleotide sequence ID" value="NZ_JACHXU010000019.1"/>
</dbReference>
<comment type="similarity">
    <text evidence="2 10">Belongs to the ArgJ family.</text>
</comment>
<dbReference type="EC" id="2.3.1.1" evidence="10"/>
<dbReference type="Proteomes" id="UP000536179">
    <property type="component" value="Unassembled WGS sequence"/>
</dbReference>
<protein>
    <recommendedName>
        <fullName evidence="10">Arginine biosynthesis bifunctional protein ArgJ</fullName>
    </recommendedName>
    <domain>
        <recommendedName>
            <fullName evidence="10">Glutamate N-acetyltransferase</fullName>
            <ecNumber evidence="10">2.3.1.35</ecNumber>
        </recommendedName>
        <alternativeName>
            <fullName evidence="10">Ornithine acetyltransferase</fullName>
            <shortName evidence="10">OATase</shortName>
        </alternativeName>
        <alternativeName>
            <fullName evidence="10">Ornithine transacetylase</fullName>
        </alternativeName>
    </domain>
    <domain>
        <recommendedName>
            <fullName evidence="10">Amino-acid acetyltransferase</fullName>
            <ecNumber evidence="10">2.3.1.1</ecNumber>
        </recommendedName>
        <alternativeName>
            <fullName evidence="10">N-acetylglutamate synthase</fullName>
            <shortName evidence="10">AGSase</shortName>
        </alternativeName>
    </domain>
    <component>
        <recommendedName>
            <fullName evidence="10">Arginine biosynthesis bifunctional protein ArgJ alpha chain</fullName>
        </recommendedName>
    </component>
    <component>
        <recommendedName>
            <fullName evidence="10">Arginine biosynthesis bifunctional protein ArgJ beta chain</fullName>
        </recommendedName>
    </component>
</protein>
<name>A0A7W5H6V2_9BACT</name>
<evidence type="ECO:0000256" key="9">
    <source>
        <dbReference type="ARBA" id="ARBA00023315"/>
    </source>
</evidence>
<feature type="active site" description="Nucleophile" evidence="10">
    <location>
        <position position="194"/>
    </location>
</feature>
<sequence length="405" mass="42133">MSQPEQTPAESSHELPGGFRYAGATGGIKASGKPDVSLIVSDQPCVAAAVTTTNQVFAAPVQVCRDRSPRSTCRAVITNSGNANACTGQEGYDDAVTMCERVAAMVGCDAEDVLVMSTGVIGHRLPMAKVEKGISLAGEALGDSERHFLAAADAICTTDQFRKNASASFQAGGKTYRIAAMCKGAGMIAPNMATMLGVIVTDFPLTEQSAQTSLRRIVERTFNRVSVDGHTSTNDTVVLLSSGQASDVGSDADNATFIETATDVSLKLAKLLVADGEGAVRFFEVAVDGAASDVDAFEIAKCVAASPLVKTAIQGGDPNWGRIVSAAGYAGPKIEVEKTALSIEGSSVFRDGRPLPFDAAELSGLMKAASEVKLQLVVGSGSGSAKYWSSDLTEDYVRFNSLYTT</sequence>
<reference evidence="11 12" key="1">
    <citation type="submission" date="2020-08" db="EMBL/GenBank/DDBJ databases">
        <title>Genomic Encyclopedia of Type Strains, Phase III (KMG-III): the genomes of soil and plant-associated and newly described type strains.</title>
        <authorList>
            <person name="Whitman W."/>
        </authorList>
    </citation>
    <scope>NUCLEOTIDE SEQUENCE [LARGE SCALE GENOMIC DNA]</scope>
    <source>
        <strain evidence="11 12">CECT 8075</strain>
    </source>
</reference>
<keyword evidence="6 10" id="KW-0028">Amino-acid biosynthesis</keyword>
<dbReference type="InterPro" id="IPR016117">
    <property type="entry name" value="ArgJ-like_dom_sf"/>
</dbReference>
<dbReference type="FunFam" id="3.60.70.12:FF:000001">
    <property type="entry name" value="Arginine biosynthesis bifunctional protein ArgJ, chloroplastic"/>
    <property type="match status" value="1"/>
</dbReference>
<dbReference type="SUPFAM" id="SSF56266">
    <property type="entry name" value="DmpA/ArgJ-like"/>
    <property type="match status" value="1"/>
</dbReference>
<evidence type="ECO:0000256" key="7">
    <source>
        <dbReference type="ARBA" id="ARBA00022679"/>
    </source>
</evidence>
<dbReference type="GO" id="GO:0005737">
    <property type="term" value="C:cytoplasm"/>
    <property type="evidence" value="ECO:0007669"/>
    <property type="project" value="UniProtKB-SubCell"/>
</dbReference>
<evidence type="ECO:0000313" key="12">
    <source>
        <dbReference type="Proteomes" id="UP000536179"/>
    </source>
</evidence>
<dbReference type="NCBIfam" id="NF003802">
    <property type="entry name" value="PRK05388.1"/>
    <property type="match status" value="1"/>
</dbReference>
<dbReference type="AlphaFoldDB" id="A0A7W5H6V2"/>
<feature type="site" description="Involved in the stabilization of negative charge on the oxyanion by the formation of the oxyanion hole" evidence="10">
    <location>
        <position position="118"/>
    </location>
</feature>
<proteinExistence type="inferred from homology"/>
<feature type="site" description="Involved in the stabilization of negative charge on the oxyanion by the formation of the oxyanion hole" evidence="10">
    <location>
        <position position="119"/>
    </location>
</feature>
<comment type="function">
    <text evidence="10">Catalyzes two activities which are involved in the cyclic version of arginine biosynthesis: the synthesis of N-acetylglutamate from glutamate and acetyl-CoA as the acetyl donor, and of ornithine by transacetylation between N(2)-acetylornithine and glutamate.</text>
</comment>
<dbReference type="CDD" id="cd02152">
    <property type="entry name" value="OAT"/>
    <property type="match status" value="1"/>
</dbReference>
<dbReference type="NCBIfam" id="TIGR00120">
    <property type="entry name" value="ArgJ"/>
    <property type="match status" value="1"/>
</dbReference>
<dbReference type="EMBL" id="JACHXU010000019">
    <property type="protein sequence ID" value="MBB3208957.1"/>
    <property type="molecule type" value="Genomic_DNA"/>
</dbReference>
<dbReference type="PANTHER" id="PTHR23100:SF0">
    <property type="entry name" value="ARGININE BIOSYNTHESIS BIFUNCTIONAL PROTEIN ARGJ, MITOCHONDRIAL"/>
    <property type="match status" value="1"/>
</dbReference>
<feature type="binding site" evidence="10">
    <location>
        <position position="400"/>
    </location>
    <ligand>
        <name>substrate</name>
    </ligand>
</feature>
<keyword evidence="4 10" id="KW-0963">Cytoplasm</keyword>
<evidence type="ECO:0000313" key="11">
    <source>
        <dbReference type="EMBL" id="MBB3208957.1"/>
    </source>
</evidence>
<dbReference type="InterPro" id="IPR002813">
    <property type="entry name" value="Arg_biosynth_ArgJ"/>
</dbReference>
<evidence type="ECO:0000256" key="10">
    <source>
        <dbReference type="HAMAP-Rule" id="MF_01106"/>
    </source>
</evidence>
<evidence type="ECO:0000256" key="6">
    <source>
        <dbReference type="ARBA" id="ARBA00022605"/>
    </source>
</evidence>
<feature type="binding site" evidence="10">
    <location>
        <position position="183"/>
    </location>
    <ligand>
        <name>substrate</name>
    </ligand>
</feature>
<dbReference type="Gene3D" id="3.10.20.340">
    <property type="entry name" value="ArgJ beta chain, C-terminal domain"/>
    <property type="match status" value="1"/>
</dbReference>
<comment type="pathway">
    <text evidence="10">Amino-acid biosynthesis; L-arginine biosynthesis; N(2)-acetyl-L-ornithine from L-glutamate: step 1/4.</text>
</comment>
<comment type="subunit">
    <text evidence="3 10">Heterotetramer of two alpha and two beta chains.</text>
</comment>
<organism evidence="11 12">
    <name type="scientific">Aporhodopirellula rubra</name>
    <dbReference type="NCBI Taxonomy" id="980271"/>
    <lineage>
        <taxon>Bacteria</taxon>
        <taxon>Pseudomonadati</taxon>
        <taxon>Planctomycetota</taxon>
        <taxon>Planctomycetia</taxon>
        <taxon>Pirellulales</taxon>
        <taxon>Pirellulaceae</taxon>
        <taxon>Aporhodopirellula</taxon>
    </lineage>
</organism>
<comment type="catalytic activity">
    <reaction evidence="10">
        <text>L-glutamate + acetyl-CoA = N-acetyl-L-glutamate + CoA + H(+)</text>
        <dbReference type="Rhea" id="RHEA:24292"/>
        <dbReference type="ChEBI" id="CHEBI:15378"/>
        <dbReference type="ChEBI" id="CHEBI:29985"/>
        <dbReference type="ChEBI" id="CHEBI:44337"/>
        <dbReference type="ChEBI" id="CHEBI:57287"/>
        <dbReference type="ChEBI" id="CHEBI:57288"/>
        <dbReference type="EC" id="2.3.1.1"/>
    </reaction>
</comment>
<feature type="binding site" evidence="10">
    <location>
        <position position="277"/>
    </location>
    <ligand>
        <name>substrate</name>
    </ligand>
</feature>
<feature type="binding site" evidence="10">
    <location>
        <position position="157"/>
    </location>
    <ligand>
        <name>substrate</name>
    </ligand>
</feature>
<comment type="catalytic activity">
    <reaction evidence="10">
        <text>N(2)-acetyl-L-ornithine + L-glutamate = N-acetyl-L-glutamate + L-ornithine</text>
        <dbReference type="Rhea" id="RHEA:15349"/>
        <dbReference type="ChEBI" id="CHEBI:29985"/>
        <dbReference type="ChEBI" id="CHEBI:44337"/>
        <dbReference type="ChEBI" id="CHEBI:46911"/>
        <dbReference type="ChEBI" id="CHEBI:57805"/>
        <dbReference type="EC" id="2.3.1.35"/>
    </reaction>
</comment>
<dbReference type="GO" id="GO:0006526">
    <property type="term" value="P:L-arginine biosynthetic process"/>
    <property type="evidence" value="ECO:0007669"/>
    <property type="project" value="UniProtKB-UniRule"/>
</dbReference>
<dbReference type="GO" id="GO:0004358">
    <property type="term" value="F:L-glutamate N-acetyltransferase activity, acting on acetyl-L-ornithine as donor"/>
    <property type="evidence" value="ECO:0007669"/>
    <property type="project" value="UniProtKB-UniRule"/>
</dbReference>
<dbReference type="PANTHER" id="PTHR23100">
    <property type="entry name" value="ARGININE BIOSYNTHESIS BIFUNCTIONAL PROTEIN ARGJ"/>
    <property type="match status" value="1"/>
</dbReference>
<feature type="binding site" evidence="10">
    <location>
        <position position="405"/>
    </location>
    <ligand>
        <name>substrate</name>
    </ligand>
</feature>
<keyword evidence="9 10" id="KW-0012">Acyltransferase</keyword>
<keyword evidence="12" id="KW-1185">Reference proteome</keyword>
<feature type="chain" id="PRO_5031636947" description="Arginine biosynthesis bifunctional protein ArgJ alpha chain" evidence="10">
    <location>
        <begin position="1"/>
        <end position="193"/>
    </location>
</feature>
<accession>A0A7W5H6V2</accession>
<dbReference type="HAMAP" id="MF_01106">
    <property type="entry name" value="ArgJ"/>
    <property type="match status" value="1"/>
</dbReference>
<evidence type="ECO:0000256" key="2">
    <source>
        <dbReference type="ARBA" id="ARBA00006774"/>
    </source>
</evidence>
<dbReference type="InterPro" id="IPR042195">
    <property type="entry name" value="ArgJ_beta_C"/>
</dbReference>
<dbReference type="GO" id="GO:0004042">
    <property type="term" value="F:L-glutamate N-acetyltransferase activity"/>
    <property type="evidence" value="ECO:0007669"/>
    <property type="project" value="UniProtKB-UniRule"/>
</dbReference>
<dbReference type="EC" id="2.3.1.35" evidence="10"/>
<dbReference type="GO" id="GO:0006592">
    <property type="term" value="P:ornithine biosynthetic process"/>
    <property type="evidence" value="ECO:0007669"/>
    <property type="project" value="TreeGrafter"/>
</dbReference>
<feature type="site" description="Cleavage; by autolysis" evidence="10">
    <location>
        <begin position="193"/>
        <end position="194"/>
    </location>
</feature>
<gene>
    <name evidence="10" type="primary">argJ</name>
    <name evidence="11" type="ORF">FHS27_004791</name>
</gene>
<dbReference type="Gene3D" id="3.60.70.12">
    <property type="entry name" value="L-amino peptidase D-ALA esterase/amidase"/>
    <property type="match status" value="1"/>
</dbReference>
<dbReference type="FunFam" id="3.10.20.340:FF:000003">
    <property type="entry name" value="Arginine biosynthesis bifunctional protein ArgJ"/>
    <property type="match status" value="1"/>
</dbReference>